<sequence length="73" mass="8431">MDVFPQLREFRQAGYQFLCRTKDATFEMTDAILLIPNAYSLANLSLYPVFRRQLTVIFGQVKLLERSSQPDGT</sequence>
<proteinExistence type="predicted"/>
<dbReference type="STRING" id="551115.Aazo_2235"/>
<dbReference type="AlphaFoldDB" id="D7DXE8"/>
<evidence type="ECO:0000313" key="2">
    <source>
        <dbReference type="Proteomes" id="UP000001511"/>
    </source>
</evidence>
<organism evidence="1 2">
    <name type="scientific">Nostoc azollae (strain 0708)</name>
    <name type="common">Anabaena azollae (strain 0708)</name>
    <dbReference type="NCBI Taxonomy" id="551115"/>
    <lineage>
        <taxon>Bacteria</taxon>
        <taxon>Bacillati</taxon>
        <taxon>Cyanobacteriota</taxon>
        <taxon>Cyanophyceae</taxon>
        <taxon>Nostocales</taxon>
        <taxon>Nostocaceae</taxon>
        <taxon>Trichormus</taxon>
    </lineage>
</organism>
<dbReference type="HOGENOM" id="CLU_2701088_0_0_3"/>
<dbReference type="Proteomes" id="UP000001511">
    <property type="component" value="Chromosome"/>
</dbReference>
<protein>
    <submittedName>
        <fullName evidence="1">Uncharacterized protein</fullName>
    </submittedName>
</protein>
<keyword evidence="2" id="KW-1185">Reference proteome</keyword>
<reference evidence="1 2" key="1">
    <citation type="journal article" date="2010" name="PLoS ONE">
        <title>Genome erosion in a nitrogen-fixing vertically transmitted endosymbiotic multicellular cyanobacterium.</title>
        <authorList>
            <person name="Ran L."/>
            <person name="Larsson J."/>
            <person name="Vigil-Stenman T."/>
            <person name="Nylander J.A."/>
            <person name="Ininbergs K."/>
            <person name="Zheng W.W."/>
            <person name="Lapidus A."/>
            <person name="Lowry S."/>
            <person name="Haselkorn R."/>
            <person name="Bergman B."/>
        </authorList>
    </citation>
    <scope>NUCLEOTIDE SEQUENCE [LARGE SCALE GENOMIC DNA]</scope>
    <source>
        <strain evidence="1 2">0708</strain>
    </source>
</reference>
<dbReference type="eggNOG" id="COG3385">
    <property type="taxonomic scope" value="Bacteria"/>
</dbReference>
<dbReference type="RefSeq" id="WP_013191241.1">
    <property type="nucleotide sequence ID" value="NC_014248.1"/>
</dbReference>
<accession>D7DXE8</accession>
<name>D7DXE8_NOSA0</name>
<gene>
    <name evidence="1" type="ordered locus">Aazo_2235</name>
</gene>
<evidence type="ECO:0000313" key="1">
    <source>
        <dbReference type="EMBL" id="ADI64224.1"/>
    </source>
</evidence>
<dbReference type="KEGG" id="naz:Aazo_2235"/>
<dbReference type="EMBL" id="CP002059">
    <property type="protein sequence ID" value="ADI64224.1"/>
    <property type="molecule type" value="Genomic_DNA"/>
</dbReference>